<evidence type="ECO:0000313" key="17">
    <source>
        <dbReference type="Proteomes" id="UP000838100"/>
    </source>
</evidence>
<keyword evidence="17" id="KW-1185">Reference proteome</keyword>
<dbReference type="SUPFAM" id="SSF102114">
    <property type="entry name" value="Radical SAM enzymes"/>
    <property type="match status" value="1"/>
</dbReference>
<dbReference type="GO" id="GO:0032259">
    <property type="term" value="P:methylation"/>
    <property type="evidence" value="ECO:0007669"/>
    <property type="project" value="UniProtKB-KW"/>
</dbReference>
<reference evidence="16" key="1">
    <citation type="submission" date="2021-12" db="EMBL/GenBank/DDBJ databases">
        <authorList>
            <person name="Rodrigo-Torres L."/>
            <person name="Arahal R. D."/>
            <person name="Lucena T."/>
        </authorList>
    </citation>
    <scope>NUCLEOTIDE SEQUENCE</scope>
    <source>
        <strain evidence="16">CECT 8267</strain>
    </source>
</reference>
<dbReference type="PROSITE" id="PS51918">
    <property type="entry name" value="RADICAL_SAM"/>
    <property type="match status" value="1"/>
</dbReference>
<accession>A0ABM9AHJ0</accession>
<keyword evidence="3 14" id="KW-0004">4Fe-4S</keyword>
<keyword evidence="13 14" id="KW-1015">Disulfide bond</keyword>
<evidence type="ECO:0000256" key="11">
    <source>
        <dbReference type="ARBA" id="ARBA00023004"/>
    </source>
</evidence>
<dbReference type="RefSeq" id="WP_237445332.1">
    <property type="nucleotide sequence ID" value="NZ_CAKLPX010000003.1"/>
</dbReference>
<evidence type="ECO:0000256" key="5">
    <source>
        <dbReference type="ARBA" id="ARBA00022552"/>
    </source>
</evidence>
<dbReference type="EC" id="2.1.1.192" evidence="14"/>
<dbReference type="InterPro" id="IPR004383">
    <property type="entry name" value="rRNA_lsu_MTrfase_RlmN/Cfr"/>
</dbReference>
<evidence type="ECO:0000256" key="7">
    <source>
        <dbReference type="ARBA" id="ARBA00022679"/>
    </source>
</evidence>
<dbReference type="InterPro" id="IPR007197">
    <property type="entry name" value="rSAM"/>
</dbReference>
<dbReference type="GO" id="GO:0008168">
    <property type="term" value="F:methyltransferase activity"/>
    <property type="evidence" value="ECO:0007669"/>
    <property type="project" value="UniProtKB-KW"/>
</dbReference>
<name>A0ABM9AHJ0_9GAMM</name>
<dbReference type="Gene3D" id="1.10.150.530">
    <property type="match status" value="1"/>
</dbReference>
<evidence type="ECO:0000313" key="16">
    <source>
        <dbReference type="EMBL" id="CAH0992652.1"/>
    </source>
</evidence>
<keyword evidence="6 14" id="KW-0489">Methyltransferase</keyword>
<dbReference type="PANTHER" id="PTHR30544">
    <property type="entry name" value="23S RRNA METHYLTRANSFERASE"/>
    <property type="match status" value="1"/>
</dbReference>
<comment type="function">
    <text evidence="14">Specifically methylates position 2 of adenine 2503 in 23S rRNA and position 2 of adenine 37 in tRNAs. m2A2503 modification seems to play a crucial role in the proofreading step occurring at the peptidyl transferase center and thus would serve to optimize ribosomal fidelity.</text>
</comment>
<feature type="binding site" evidence="14">
    <location>
        <position position="316"/>
    </location>
    <ligand>
        <name>S-adenosyl-L-methionine</name>
        <dbReference type="ChEBI" id="CHEBI:59789"/>
    </ligand>
</feature>
<comment type="subcellular location">
    <subcellularLocation>
        <location evidence="1 14">Cytoplasm</location>
    </subcellularLocation>
</comment>
<dbReference type="Gene3D" id="3.20.20.70">
    <property type="entry name" value="Aldolase class I"/>
    <property type="match status" value="1"/>
</dbReference>
<dbReference type="NCBIfam" id="TIGR00048">
    <property type="entry name" value="rRNA_mod_RlmN"/>
    <property type="match status" value="1"/>
</dbReference>
<keyword evidence="8 14" id="KW-0949">S-adenosyl-L-methionine</keyword>
<feature type="binding site" evidence="14">
    <location>
        <position position="215"/>
    </location>
    <ligand>
        <name>S-adenosyl-L-methionine</name>
        <dbReference type="ChEBI" id="CHEBI:59789"/>
    </ligand>
</feature>
<dbReference type="Pfam" id="PF21016">
    <property type="entry name" value="RlmN_N"/>
    <property type="match status" value="1"/>
</dbReference>
<evidence type="ECO:0000256" key="13">
    <source>
        <dbReference type="ARBA" id="ARBA00023157"/>
    </source>
</evidence>
<dbReference type="InterPro" id="IPR040072">
    <property type="entry name" value="Methyltransferase_A"/>
</dbReference>
<evidence type="ECO:0000256" key="9">
    <source>
        <dbReference type="ARBA" id="ARBA00022694"/>
    </source>
</evidence>
<comment type="cofactor">
    <cofactor evidence="14">
        <name>[4Fe-4S] cluster</name>
        <dbReference type="ChEBI" id="CHEBI:49883"/>
    </cofactor>
    <text evidence="14">Binds 1 [4Fe-4S] cluster. The cluster is coordinated with 3 cysteines and an exchangeable S-adenosyl-L-methionine.</text>
</comment>
<keyword evidence="10 14" id="KW-0479">Metal-binding</keyword>
<evidence type="ECO:0000256" key="6">
    <source>
        <dbReference type="ARBA" id="ARBA00022603"/>
    </source>
</evidence>
<keyword evidence="12 14" id="KW-0411">Iron-sulfur</keyword>
<evidence type="ECO:0000256" key="14">
    <source>
        <dbReference type="HAMAP-Rule" id="MF_01849"/>
    </source>
</evidence>
<organism evidence="16 17">
    <name type="scientific">Sinobacterium norvegicum</name>
    <dbReference type="NCBI Taxonomy" id="1641715"/>
    <lineage>
        <taxon>Bacteria</taxon>
        <taxon>Pseudomonadati</taxon>
        <taxon>Pseudomonadota</taxon>
        <taxon>Gammaproteobacteria</taxon>
        <taxon>Cellvibrionales</taxon>
        <taxon>Spongiibacteraceae</taxon>
        <taxon>Sinobacterium</taxon>
    </lineage>
</organism>
<dbReference type="SFLD" id="SFLDS00029">
    <property type="entry name" value="Radical_SAM"/>
    <property type="match status" value="1"/>
</dbReference>
<evidence type="ECO:0000256" key="2">
    <source>
        <dbReference type="ARBA" id="ARBA00007544"/>
    </source>
</evidence>
<evidence type="ECO:0000256" key="3">
    <source>
        <dbReference type="ARBA" id="ARBA00022485"/>
    </source>
</evidence>
<feature type="binding site" evidence="14">
    <location>
        <begin position="237"/>
        <end position="239"/>
    </location>
    <ligand>
        <name>S-adenosyl-L-methionine</name>
        <dbReference type="ChEBI" id="CHEBI:59789"/>
    </ligand>
</feature>
<evidence type="ECO:0000256" key="8">
    <source>
        <dbReference type="ARBA" id="ARBA00022691"/>
    </source>
</evidence>
<gene>
    <name evidence="14 16" type="primary">rlmN</name>
    <name evidence="16" type="ORF">SIN8267_02785</name>
</gene>
<feature type="binding site" evidence="14">
    <location>
        <position position="133"/>
    </location>
    <ligand>
        <name>[4Fe-4S] cluster</name>
        <dbReference type="ChEBI" id="CHEBI:49883"/>
        <note>4Fe-4S-S-AdoMet</note>
    </ligand>
</feature>
<evidence type="ECO:0000259" key="15">
    <source>
        <dbReference type="PROSITE" id="PS51918"/>
    </source>
</evidence>
<dbReference type="InterPro" id="IPR027492">
    <property type="entry name" value="RNA_MTrfase_RlmN"/>
</dbReference>
<dbReference type="InterPro" id="IPR048641">
    <property type="entry name" value="RlmN_N"/>
</dbReference>
<dbReference type="SFLD" id="SFLDF00275">
    <property type="entry name" value="adenosine_C2_methyltransferase"/>
    <property type="match status" value="1"/>
</dbReference>
<keyword evidence="5 14" id="KW-0698">rRNA processing</keyword>
<dbReference type="EMBL" id="CAKLPX010000003">
    <property type="protein sequence ID" value="CAH0992652.1"/>
    <property type="molecule type" value="Genomic_DNA"/>
</dbReference>
<dbReference type="CDD" id="cd01335">
    <property type="entry name" value="Radical_SAM"/>
    <property type="match status" value="1"/>
</dbReference>
<feature type="domain" description="Radical SAM core" evidence="15">
    <location>
        <begin position="115"/>
        <end position="356"/>
    </location>
</feature>
<comment type="catalytic activity">
    <reaction evidence="14">
        <text>adenosine(2503) in 23S rRNA + 2 reduced [2Fe-2S]-[ferredoxin] + 2 S-adenosyl-L-methionine = 2-methyladenosine(2503) in 23S rRNA + 5'-deoxyadenosine + L-methionine + 2 oxidized [2Fe-2S]-[ferredoxin] + S-adenosyl-L-homocysteine</text>
        <dbReference type="Rhea" id="RHEA:42916"/>
        <dbReference type="Rhea" id="RHEA-COMP:10000"/>
        <dbReference type="Rhea" id="RHEA-COMP:10001"/>
        <dbReference type="Rhea" id="RHEA-COMP:10152"/>
        <dbReference type="Rhea" id="RHEA-COMP:10282"/>
        <dbReference type="ChEBI" id="CHEBI:17319"/>
        <dbReference type="ChEBI" id="CHEBI:33737"/>
        <dbReference type="ChEBI" id="CHEBI:33738"/>
        <dbReference type="ChEBI" id="CHEBI:57844"/>
        <dbReference type="ChEBI" id="CHEBI:57856"/>
        <dbReference type="ChEBI" id="CHEBI:59789"/>
        <dbReference type="ChEBI" id="CHEBI:74411"/>
        <dbReference type="ChEBI" id="CHEBI:74497"/>
        <dbReference type="EC" id="2.1.1.192"/>
    </reaction>
</comment>
<sequence length="393" mass="43799">MSESSNPDFTNAAEAVAEPKINLLGLSQQKLRSFLKAVDEKPFRAEQLSKWIHHHGVTDFDEMTNLSKSLRAKLNAVAEIRAPEVVSEETSKDGTRKWVLRTDENGLIETVFIPEDGRGTLCVSSQVGCSLDCSFCSTGKQGFQRDLTAAEIIGQVWLALRSFDGFKSGNGRVVTNVVMMGMGEPLLNFDNVMQSMDLMMDDLGYGISKRRVTLSTSGVVPALEKMIGLTDVSLAISLHAPVNELRSELVPINKKYPIEMLLDTVQRYMDSLPDKKRVVTIEYTLINGVNDRAEHAHQLSQLLKQTPCKINLIPFNPFSMSDYKRVSNTALDRFRKILQHDGYVVTVRTTRGDDIDAACGQLVGDVKDRTKRAARHRAARGIEDQQDIIKIVE</sequence>
<feature type="disulfide bond" description="(transient)" evidence="14">
    <location>
        <begin position="122"/>
        <end position="359"/>
    </location>
</feature>
<feature type="binding site" evidence="14">
    <location>
        <position position="136"/>
    </location>
    <ligand>
        <name>[4Fe-4S] cluster</name>
        <dbReference type="ChEBI" id="CHEBI:49883"/>
        <note>4Fe-4S-S-AdoMet</note>
    </ligand>
</feature>
<dbReference type="HAMAP" id="MF_01849">
    <property type="entry name" value="RNA_methyltr_RlmN"/>
    <property type="match status" value="1"/>
</dbReference>
<proteinExistence type="inferred from homology"/>
<comment type="catalytic activity">
    <reaction evidence="14">
        <text>adenosine(37) in tRNA + 2 reduced [2Fe-2S]-[ferredoxin] + 2 S-adenosyl-L-methionine = 2-methyladenosine(37) in tRNA + 5'-deoxyadenosine + L-methionine + 2 oxidized [2Fe-2S]-[ferredoxin] + S-adenosyl-L-homocysteine</text>
        <dbReference type="Rhea" id="RHEA:43332"/>
        <dbReference type="Rhea" id="RHEA-COMP:10000"/>
        <dbReference type="Rhea" id="RHEA-COMP:10001"/>
        <dbReference type="Rhea" id="RHEA-COMP:10162"/>
        <dbReference type="Rhea" id="RHEA-COMP:10485"/>
        <dbReference type="ChEBI" id="CHEBI:17319"/>
        <dbReference type="ChEBI" id="CHEBI:33737"/>
        <dbReference type="ChEBI" id="CHEBI:33738"/>
        <dbReference type="ChEBI" id="CHEBI:57844"/>
        <dbReference type="ChEBI" id="CHEBI:57856"/>
        <dbReference type="ChEBI" id="CHEBI:59789"/>
        <dbReference type="ChEBI" id="CHEBI:74411"/>
        <dbReference type="ChEBI" id="CHEBI:74497"/>
        <dbReference type="EC" id="2.1.1.192"/>
    </reaction>
</comment>
<evidence type="ECO:0000256" key="1">
    <source>
        <dbReference type="ARBA" id="ARBA00004496"/>
    </source>
</evidence>
<dbReference type="InterPro" id="IPR058240">
    <property type="entry name" value="rSAM_sf"/>
</dbReference>
<dbReference type="Pfam" id="PF04055">
    <property type="entry name" value="Radical_SAM"/>
    <property type="match status" value="1"/>
</dbReference>
<keyword evidence="9 14" id="KW-0819">tRNA processing</keyword>
<protein>
    <recommendedName>
        <fullName evidence="14">Dual-specificity RNA methyltransferase RlmN</fullName>
        <ecNumber evidence="14">2.1.1.192</ecNumber>
    </recommendedName>
    <alternativeName>
        <fullName evidence="14">23S rRNA (adenine(2503)-C(2))-methyltransferase</fullName>
    </alternativeName>
    <alternativeName>
        <fullName evidence="14">23S rRNA m2A2503 methyltransferase</fullName>
    </alternativeName>
    <alternativeName>
        <fullName evidence="14">Ribosomal RNA large subunit methyltransferase N</fullName>
    </alternativeName>
    <alternativeName>
        <fullName evidence="14">tRNA (adenine(37)-C(2))-methyltransferase</fullName>
    </alternativeName>
    <alternativeName>
        <fullName evidence="14">tRNA m2A37 methyltransferase</fullName>
    </alternativeName>
</protein>
<feature type="active site" description="Proton acceptor" evidence="14">
    <location>
        <position position="109"/>
    </location>
</feature>
<dbReference type="PANTHER" id="PTHR30544:SF5">
    <property type="entry name" value="RADICAL SAM CORE DOMAIN-CONTAINING PROTEIN"/>
    <property type="match status" value="1"/>
</dbReference>
<dbReference type="Proteomes" id="UP000838100">
    <property type="component" value="Unassembled WGS sequence"/>
</dbReference>
<evidence type="ECO:0000256" key="10">
    <source>
        <dbReference type="ARBA" id="ARBA00022723"/>
    </source>
</evidence>
<feature type="active site" description="S-methylcysteine intermediate" evidence="14">
    <location>
        <position position="359"/>
    </location>
</feature>
<dbReference type="SFLD" id="SFLDG01062">
    <property type="entry name" value="methyltransferase_(Class_A)"/>
    <property type="match status" value="1"/>
</dbReference>
<comment type="miscellaneous">
    <text evidence="14">Reaction proceeds by a ping-pong mechanism involving intermediate methylation of a conserved cysteine residue.</text>
</comment>
<dbReference type="InterPro" id="IPR013785">
    <property type="entry name" value="Aldolase_TIM"/>
</dbReference>
<keyword evidence="11 14" id="KW-0408">Iron</keyword>
<comment type="caution">
    <text evidence="16">The sequence shown here is derived from an EMBL/GenBank/DDBJ whole genome shotgun (WGS) entry which is preliminary data.</text>
</comment>
<evidence type="ECO:0000256" key="4">
    <source>
        <dbReference type="ARBA" id="ARBA00022490"/>
    </source>
</evidence>
<keyword evidence="4 14" id="KW-0963">Cytoplasm</keyword>
<dbReference type="PIRSF" id="PIRSF006004">
    <property type="entry name" value="CHP00048"/>
    <property type="match status" value="1"/>
</dbReference>
<feature type="binding site" evidence="14">
    <location>
        <position position="129"/>
    </location>
    <ligand>
        <name>[4Fe-4S] cluster</name>
        <dbReference type="ChEBI" id="CHEBI:49883"/>
        <note>4Fe-4S-S-AdoMet</note>
    </ligand>
</feature>
<keyword evidence="7 14" id="KW-0808">Transferase</keyword>
<feature type="binding site" evidence="14">
    <location>
        <begin position="183"/>
        <end position="184"/>
    </location>
    <ligand>
        <name>S-adenosyl-L-methionine</name>
        <dbReference type="ChEBI" id="CHEBI:59789"/>
    </ligand>
</feature>
<evidence type="ECO:0000256" key="12">
    <source>
        <dbReference type="ARBA" id="ARBA00023014"/>
    </source>
</evidence>
<comment type="similarity">
    <text evidence="2 14">Belongs to the radical SAM superfamily. RlmN family.</text>
</comment>